<dbReference type="EMBL" id="JBEDNZ010000031">
    <property type="protein sequence ID" value="KAL0808503.1"/>
    <property type="molecule type" value="Genomic_DNA"/>
</dbReference>
<organism evidence="2 3">
    <name type="scientific">Loxostege sticticalis</name>
    <name type="common">Beet webworm moth</name>
    <dbReference type="NCBI Taxonomy" id="481309"/>
    <lineage>
        <taxon>Eukaryota</taxon>
        <taxon>Metazoa</taxon>
        <taxon>Ecdysozoa</taxon>
        <taxon>Arthropoda</taxon>
        <taxon>Hexapoda</taxon>
        <taxon>Insecta</taxon>
        <taxon>Pterygota</taxon>
        <taxon>Neoptera</taxon>
        <taxon>Endopterygota</taxon>
        <taxon>Lepidoptera</taxon>
        <taxon>Glossata</taxon>
        <taxon>Ditrysia</taxon>
        <taxon>Pyraloidea</taxon>
        <taxon>Crambidae</taxon>
        <taxon>Pyraustinae</taxon>
        <taxon>Loxostege</taxon>
    </lineage>
</organism>
<dbReference type="AlphaFoldDB" id="A0ABD0S355"/>
<evidence type="ECO:0000256" key="1">
    <source>
        <dbReference type="SAM" id="MobiDB-lite"/>
    </source>
</evidence>
<protein>
    <submittedName>
        <fullName evidence="2">Uncharacterized protein</fullName>
    </submittedName>
</protein>
<gene>
    <name evidence="2" type="ORF">ABMA28_012948</name>
</gene>
<evidence type="ECO:0000313" key="2">
    <source>
        <dbReference type="EMBL" id="KAL0808503.1"/>
    </source>
</evidence>
<feature type="region of interest" description="Disordered" evidence="1">
    <location>
        <begin position="72"/>
        <end position="99"/>
    </location>
</feature>
<evidence type="ECO:0000313" key="3">
    <source>
        <dbReference type="Proteomes" id="UP001549921"/>
    </source>
</evidence>
<accession>A0ABD0S355</accession>
<proteinExistence type="predicted"/>
<name>A0ABD0S355_LOXSC</name>
<dbReference type="Proteomes" id="UP001549921">
    <property type="component" value="Unassembled WGS sequence"/>
</dbReference>
<comment type="caution">
    <text evidence="2">The sequence shown here is derived from an EMBL/GenBank/DDBJ whole genome shotgun (WGS) entry which is preliminary data.</text>
</comment>
<sequence>MEEKIFFDYLEHLGVPREDFDNFKREHAVRLDSSQAPDPEPVSVEAEGCLSSSGDAVCTTSSASFTTAAQTFSISSEESSDQKSDMNVDDKPPVNRRFPLPEDARQLLTAKKRATRAYGRHRTEKNRKKLRYYERAVKKRIARLRAIGWDRCVSTYFQGPPTLPLSVDSIMRIPTFLHKLRVSNDDQDLRVLALTEHEDILVYLHEFFRKQQLQE</sequence>
<reference evidence="2 3" key="1">
    <citation type="submission" date="2024-06" db="EMBL/GenBank/DDBJ databases">
        <title>A chromosome-level genome assembly of beet webworm, Loxostege sticticalis.</title>
        <authorList>
            <person name="Zhang Y."/>
        </authorList>
    </citation>
    <scope>NUCLEOTIDE SEQUENCE [LARGE SCALE GENOMIC DNA]</scope>
    <source>
        <strain evidence="2">AQ028</strain>
        <tissue evidence="2">Male pupae</tissue>
    </source>
</reference>
<feature type="compositionally biased region" description="Basic and acidic residues" evidence="1">
    <location>
        <begin position="80"/>
        <end position="99"/>
    </location>
</feature>